<dbReference type="Proteomes" id="UP000298460">
    <property type="component" value="Unassembled WGS sequence"/>
</dbReference>
<dbReference type="EMBL" id="SPQQ01000005">
    <property type="protein sequence ID" value="TGE37316.1"/>
    <property type="molecule type" value="Genomic_DNA"/>
</dbReference>
<dbReference type="PANTHER" id="PTHR11785">
    <property type="entry name" value="AMINO ACID TRANSPORTER"/>
    <property type="match status" value="1"/>
</dbReference>
<dbReference type="Gene3D" id="1.20.1740.10">
    <property type="entry name" value="Amino acid/polyamine transporter I"/>
    <property type="match status" value="1"/>
</dbReference>
<proteinExistence type="predicted"/>
<accession>A0A4Z0R6N2</accession>
<dbReference type="RefSeq" id="WP_135548370.1">
    <property type="nucleotide sequence ID" value="NZ_SPQQ01000005.1"/>
</dbReference>
<dbReference type="AlphaFoldDB" id="A0A4Z0R6N2"/>
<keyword evidence="2 5" id="KW-0812">Transmembrane</keyword>
<feature type="transmembrane region" description="Helical" evidence="5">
    <location>
        <begin position="233"/>
        <end position="253"/>
    </location>
</feature>
<evidence type="ECO:0000256" key="3">
    <source>
        <dbReference type="ARBA" id="ARBA00022989"/>
    </source>
</evidence>
<comment type="subcellular location">
    <subcellularLocation>
        <location evidence="1">Membrane</location>
        <topology evidence="1">Multi-pass membrane protein</topology>
    </subcellularLocation>
</comment>
<dbReference type="InterPro" id="IPR050598">
    <property type="entry name" value="AminoAcid_Transporter"/>
</dbReference>
<dbReference type="Pfam" id="PF13520">
    <property type="entry name" value="AA_permease_2"/>
    <property type="match status" value="1"/>
</dbReference>
<dbReference type="PANTHER" id="PTHR11785:SF512">
    <property type="entry name" value="SOBREMESA, ISOFORM B"/>
    <property type="match status" value="1"/>
</dbReference>
<feature type="transmembrane region" description="Helical" evidence="5">
    <location>
        <begin position="428"/>
        <end position="446"/>
    </location>
</feature>
<feature type="transmembrane region" description="Helical" evidence="5">
    <location>
        <begin position="46"/>
        <end position="67"/>
    </location>
</feature>
<evidence type="ECO:0000256" key="1">
    <source>
        <dbReference type="ARBA" id="ARBA00004141"/>
    </source>
</evidence>
<dbReference type="PIRSF" id="PIRSF006060">
    <property type="entry name" value="AA_transporter"/>
    <property type="match status" value="1"/>
</dbReference>
<keyword evidence="7" id="KW-1185">Reference proteome</keyword>
<keyword evidence="3 5" id="KW-1133">Transmembrane helix</keyword>
<dbReference type="OrthoDB" id="3181223at2"/>
<dbReference type="InterPro" id="IPR002293">
    <property type="entry name" value="AA/rel_permease1"/>
</dbReference>
<sequence length="449" mass="48264">MENELQKKYGLITAIAMVIGIVIGSGVFFKAEKVLTATGGNLPQGILAWTIGGIIMIVCAYVFATMATRYEKVNGIVDYAEATLGSKYAYFIGWFMAAIYYPTLTSVLAWVSARYTCVLLGWNIVGAEAMAIAGFYLVGSYALNALSPKLAGKFQVSTTIIKVIPLALMAVVGTIVGLSNGVLVSNFTGGVIVNVTSTNPLFTAVVATSFAYEGWIIATSINAELKDAKKNLPLALTFGTMFVALIYILYYTGLAGAVSNSVMMEGGEAGAKLAFSTVFSNMGGTVLFVFVVISCLGTLNGLMMGCTRGFYSLAARDMGPAPKILKCIDVNTNMPTNSSIIGLLLSGTWLLYFYGANLTATPWFGPFSFDSSELPIVSIYAMYIPIFFMMMAKEKSLNFFKRFLMPTLAICACVFMVIAAIYAHGKAVFFYLIIFCVIMLIGMLISSKK</sequence>
<feature type="transmembrane region" description="Helical" evidence="5">
    <location>
        <begin position="273"/>
        <end position="299"/>
    </location>
</feature>
<feature type="transmembrane region" description="Helical" evidence="5">
    <location>
        <begin position="88"/>
        <end position="113"/>
    </location>
</feature>
<dbReference type="GO" id="GO:0015179">
    <property type="term" value="F:L-amino acid transmembrane transporter activity"/>
    <property type="evidence" value="ECO:0007669"/>
    <property type="project" value="TreeGrafter"/>
</dbReference>
<organism evidence="6 7">
    <name type="scientific">Desulfosporosinus fructosivorans</name>
    <dbReference type="NCBI Taxonomy" id="2018669"/>
    <lineage>
        <taxon>Bacteria</taxon>
        <taxon>Bacillati</taxon>
        <taxon>Bacillota</taxon>
        <taxon>Clostridia</taxon>
        <taxon>Eubacteriales</taxon>
        <taxon>Desulfitobacteriaceae</taxon>
        <taxon>Desulfosporosinus</taxon>
    </lineage>
</organism>
<evidence type="ECO:0000313" key="6">
    <source>
        <dbReference type="EMBL" id="TGE37316.1"/>
    </source>
</evidence>
<name>A0A4Z0R6N2_9FIRM</name>
<evidence type="ECO:0000256" key="5">
    <source>
        <dbReference type="SAM" id="Phobius"/>
    </source>
</evidence>
<evidence type="ECO:0000256" key="2">
    <source>
        <dbReference type="ARBA" id="ARBA00022692"/>
    </source>
</evidence>
<feature type="transmembrane region" description="Helical" evidence="5">
    <location>
        <begin position="374"/>
        <end position="391"/>
    </location>
</feature>
<evidence type="ECO:0000313" key="7">
    <source>
        <dbReference type="Proteomes" id="UP000298460"/>
    </source>
</evidence>
<dbReference type="GO" id="GO:0016020">
    <property type="term" value="C:membrane"/>
    <property type="evidence" value="ECO:0007669"/>
    <property type="project" value="UniProtKB-SubCell"/>
</dbReference>
<feature type="transmembrane region" description="Helical" evidence="5">
    <location>
        <begin position="160"/>
        <end position="181"/>
    </location>
</feature>
<gene>
    <name evidence="6" type="ORF">E4K67_15860</name>
</gene>
<feature type="transmembrane region" description="Helical" evidence="5">
    <location>
        <begin position="119"/>
        <end position="139"/>
    </location>
</feature>
<comment type="caution">
    <text evidence="6">The sequence shown here is derived from an EMBL/GenBank/DDBJ whole genome shotgun (WGS) entry which is preliminary data.</text>
</comment>
<feature type="transmembrane region" description="Helical" evidence="5">
    <location>
        <begin position="201"/>
        <end position="221"/>
    </location>
</feature>
<feature type="transmembrane region" description="Helical" evidence="5">
    <location>
        <begin position="9"/>
        <end position="31"/>
    </location>
</feature>
<keyword evidence="4 5" id="KW-0472">Membrane</keyword>
<feature type="transmembrane region" description="Helical" evidence="5">
    <location>
        <begin position="336"/>
        <end position="354"/>
    </location>
</feature>
<protein>
    <submittedName>
        <fullName evidence="6">Amino acid permease</fullName>
    </submittedName>
</protein>
<reference evidence="6 7" key="1">
    <citation type="submission" date="2019-03" db="EMBL/GenBank/DDBJ databases">
        <title>Draft Genome Sequence of Desulfosporosinus fructosivorans Strain 63.6F, Isolated from Marine Sediment in the Baltic Sea.</title>
        <authorList>
            <person name="Hausmann B."/>
            <person name="Vandieken V."/>
            <person name="Pjevac P."/>
            <person name="Schreck K."/>
            <person name="Herbold C.W."/>
            <person name="Loy A."/>
        </authorList>
    </citation>
    <scope>NUCLEOTIDE SEQUENCE [LARGE SCALE GENOMIC DNA]</scope>
    <source>
        <strain evidence="6 7">63.6F</strain>
    </source>
</reference>
<evidence type="ECO:0000256" key="4">
    <source>
        <dbReference type="ARBA" id="ARBA00023136"/>
    </source>
</evidence>
<feature type="transmembrane region" description="Helical" evidence="5">
    <location>
        <begin position="403"/>
        <end position="422"/>
    </location>
</feature>